<dbReference type="InterPro" id="IPR001841">
    <property type="entry name" value="Znf_RING"/>
</dbReference>
<dbReference type="SUPFAM" id="SSF57845">
    <property type="entry name" value="B-box zinc-binding domain"/>
    <property type="match status" value="1"/>
</dbReference>
<proteinExistence type="predicted"/>
<dbReference type="Gene3D" id="3.30.40.10">
    <property type="entry name" value="Zinc/RING finger domain, C3HC4 (zinc finger)"/>
    <property type="match status" value="1"/>
</dbReference>
<sequence>MQFQPASHDPRSLFQPGRTPGYKGWILPRAGNPNLWHVSKLLLLKFASGTTPLWGPAAESLRLSVYGVAAVELFREKKMWPYPETEEADSSYYDNDWICGICRQDLRAPRTLPCRHIFCGACLDDLALRKSPLMCPICESPTVQPAMEYIVPQPGKAVVGPSLVQARLRSITCTVHPQERLTSQCWQCKATVCAKCLDESHKGHETTALASRESLQGKYAKQVDSKQRTEDFLKNLDTVEKSVTENHLQTKQSINDEYELLSQKLLNRRDVLLREVNDNLEHNMADIARERKIAQNQLEELNKVQATNGKKEKLKSKSNVTIPVLLQPSTIRFEVADADPNSFNIGRVVINGRGQGQGSEDDDKETDKSDDDEDVGCLSALTNNIPNFFTSTFSSFLPGM</sequence>
<feature type="region of interest" description="Disordered" evidence="6">
    <location>
        <begin position="351"/>
        <end position="374"/>
    </location>
</feature>
<feature type="compositionally biased region" description="Acidic residues" evidence="6">
    <location>
        <begin position="359"/>
        <end position="374"/>
    </location>
</feature>
<evidence type="ECO:0000313" key="9">
    <source>
        <dbReference type="EMBL" id="EEN68882.1"/>
    </source>
</evidence>
<dbReference type="eggNOG" id="KOG2177">
    <property type="taxonomic scope" value="Eukaryota"/>
</dbReference>
<dbReference type="Pfam" id="PF13445">
    <property type="entry name" value="zf-RING_UBOX"/>
    <property type="match status" value="1"/>
</dbReference>
<reference evidence="9" key="1">
    <citation type="journal article" date="2008" name="Nature">
        <title>The amphioxus genome and the evolution of the chordate karyotype.</title>
        <authorList>
            <consortium name="US DOE Joint Genome Institute (JGI-PGF)"/>
            <person name="Putnam N.H."/>
            <person name="Butts T."/>
            <person name="Ferrier D.E.K."/>
            <person name="Furlong R.F."/>
            <person name="Hellsten U."/>
            <person name="Kawashima T."/>
            <person name="Robinson-Rechavi M."/>
            <person name="Shoguchi E."/>
            <person name="Terry A."/>
            <person name="Yu J.-K."/>
            <person name="Benito-Gutierrez E.L."/>
            <person name="Dubchak I."/>
            <person name="Garcia-Fernandez J."/>
            <person name="Gibson-Brown J.J."/>
            <person name="Grigoriev I.V."/>
            <person name="Horton A.C."/>
            <person name="de Jong P.J."/>
            <person name="Jurka J."/>
            <person name="Kapitonov V.V."/>
            <person name="Kohara Y."/>
            <person name="Kuroki Y."/>
            <person name="Lindquist E."/>
            <person name="Lucas S."/>
            <person name="Osoegawa K."/>
            <person name="Pennacchio L.A."/>
            <person name="Salamov A.A."/>
            <person name="Satou Y."/>
            <person name="Sauka-Spengler T."/>
            <person name="Schmutz J."/>
            <person name="Shin-I T."/>
            <person name="Toyoda A."/>
            <person name="Bronner-Fraser M."/>
            <person name="Fujiyama A."/>
            <person name="Holland L.Z."/>
            <person name="Holland P.W.H."/>
            <person name="Satoh N."/>
            <person name="Rokhsar D.S."/>
        </authorList>
    </citation>
    <scope>NUCLEOTIDE SEQUENCE [LARGE SCALE GENOMIC DNA]</scope>
    <source>
        <strain evidence="9">S238N-H82</strain>
        <tissue evidence="9">Testes</tissue>
    </source>
</reference>
<evidence type="ECO:0000256" key="4">
    <source>
        <dbReference type="PROSITE-ProRule" id="PRU00024"/>
    </source>
</evidence>
<organism>
    <name type="scientific">Branchiostoma floridae</name>
    <name type="common">Florida lancelet</name>
    <name type="synonym">Amphioxus</name>
    <dbReference type="NCBI Taxonomy" id="7739"/>
    <lineage>
        <taxon>Eukaryota</taxon>
        <taxon>Metazoa</taxon>
        <taxon>Chordata</taxon>
        <taxon>Cephalochordata</taxon>
        <taxon>Leptocardii</taxon>
        <taxon>Amphioxiformes</taxon>
        <taxon>Branchiostomatidae</taxon>
        <taxon>Branchiostoma</taxon>
    </lineage>
</organism>
<dbReference type="GO" id="GO:0008270">
    <property type="term" value="F:zinc ion binding"/>
    <property type="evidence" value="ECO:0007669"/>
    <property type="project" value="UniProtKB-KW"/>
</dbReference>
<dbReference type="SMART" id="SM00184">
    <property type="entry name" value="RING"/>
    <property type="match status" value="1"/>
</dbReference>
<evidence type="ECO:0000259" key="7">
    <source>
        <dbReference type="PROSITE" id="PS50089"/>
    </source>
</evidence>
<dbReference type="AlphaFoldDB" id="C3XSG1"/>
<dbReference type="SUPFAM" id="SSF57850">
    <property type="entry name" value="RING/U-box"/>
    <property type="match status" value="1"/>
</dbReference>
<keyword evidence="1" id="KW-0479">Metal-binding</keyword>
<name>C3XSG1_BRAFL</name>
<dbReference type="InterPro" id="IPR027370">
    <property type="entry name" value="Znf-RING_euk"/>
</dbReference>
<dbReference type="InterPro" id="IPR017907">
    <property type="entry name" value="Znf_RING_CS"/>
</dbReference>
<gene>
    <name evidence="9" type="ORF">BRAFLDRAFT_102193</name>
</gene>
<dbReference type="Pfam" id="PF00643">
    <property type="entry name" value="zf-B_box"/>
    <property type="match status" value="1"/>
</dbReference>
<dbReference type="InParanoid" id="C3XSG1"/>
<feature type="coiled-coil region" evidence="5">
    <location>
        <begin position="277"/>
        <end position="304"/>
    </location>
</feature>
<dbReference type="InterPro" id="IPR000315">
    <property type="entry name" value="Znf_B-box"/>
</dbReference>
<dbReference type="Gene3D" id="3.30.160.60">
    <property type="entry name" value="Classic Zinc Finger"/>
    <property type="match status" value="1"/>
</dbReference>
<evidence type="ECO:0000256" key="6">
    <source>
        <dbReference type="SAM" id="MobiDB-lite"/>
    </source>
</evidence>
<evidence type="ECO:0000256" key="5">
    <source>
        <dbReference type="SAM" id="Coils"/>
    </source>
</evidence>
<keyword evidence="3" id="KW-0862">Zinc</keyword>
<dbReference type="PROSITE" id="PS00518">
    <property type="entry name" value="ZF_RING_1"/>
    <property type="match status" value="1"/>
</dbReference>
<feature type="domain" description="B box-type" evidence="8">
    <location>
        <begin position="168"/>
        <end position="209"/>
    </location>
</feature>
<dbReference type="PROSITE" id="PS50119">
    <property type="entry name" value="ZF_BBOX"/>
    <property type="match status" value="1"/>
</dbReference>
<evidence type="ECO:0000256" key="2">
    <source>
        <dbReference type="ARBA" id="ARBA00022771"/>
    </source>
</evidence>
<keyword evidence="5" id="KW-0175">Coiled coil</keyword>
<dbReference type="PANTHER" id="PTHR25462:SF296">
    <property type="entry name" value="MEIOTIC P26, ISOFORM F"/>
    <property type="match status" value="1"/>
</dbReference>
<evidence type="ECO:0000259" key="8">
    <source>
        <dbReference type="PROSITE" id="PS50119"/>
    </source>
</evidence>
<dbReference type="InterPro" id="IPR047153">
    <property type="entry name" value="TRIM45/56/19-like"/>
</dbReference>
<dbReference type="CDD" id="cd16449">
    <property type="entry name" value="RING-HC"/>
    <property type="match status" value="1"/>
</dbReference>
<evidence type="ECO:0008006" key="10">
    <source>
        <dbReference type="Google" id="ProtNLM"/>
    </source>
</evidence>
<accession>C3XSG1</accession>
<dbReference type="PROSITE" id="PS50089">
    <property type="entry name" value="ZF_RING_2"/>
    <property type="match status" value="1"/>
</dbReference>
<protein>
    <recommendedName>
        <fullName evidence="10">RING-type domain-containing protein</fullName>
    </recommendedName>
</protein>
<dbReference type="InterPro" id="IPR013083">
    <property type="entry name" value="Znf_RING/FYVE/PHD"/>
</dbReference>
<evidence type="ECO:0000256" key="1">
    <source>
        <dbReference type="ARBA" id="ARBA00022723"/>
    </source>
</evidence>
<dbReference type="EMBL" id="GG666459">
    <property type="protein sequence ID" value="EEN68882.1"/>
    <property type="molecule type" value="Genomic_DNA"/>
</dbReference>
<feature type="domain" description="RING-type" evidence="7">
    <location>
        <begin position="99"/>
        <end position="139"/>
    </location>
</feature>
<dbReference type="PANTHER" id="PTHR25462">
    <property type="entry name" value="BONUS, ISOFORM C-RELATED"/>
    <property type="match status" value="1"/>
</dbReference>
<keyword evidence="2 4" id="KW-0863">Zinc-finger</keyword>
<evidence type="ECO:0000256" key="3">
    <source>
        <dbReference type="ARBA" id="ARBA00022833"/>
    </source>
</evidence>